<dbReference type="GO" id="GO:0005524">
    <property type="term" value="F:ATP binding"/>
    <property type="evidence" value="ECO:0007669"/>
    <property type="project" value="UniProtKB-KW"/>
</dbReference>
<evidence type="ECO:0000256" key="5">
    <source>
        <dbReference type="NCBIfam" id="TIGR01378"/>
    </source>
</evidence>
<dbReference type="GO" id="GO:0006772">
    <property type="term" value="P:thiamine metabolic process"/>
    <property type="evidence" value="ECO:0007669"/>
    <property type="project" value="UniProtKB-UniRule"/>
</dbReference>
<dbReference type="InterPro" id="IPR036371">
    <property type="entry name" value="TPK_B1-bd_sf"/>
</dbReference>
<reference evidence="8 9" key="1">
    <citation type="submission" date="2019-08" db="EMBL/GenBank/DDBJ databases">
        <title>Selenomonas sp. mPRGC5 and Selenomonas sp. mPRGC8 isolated from ruminal fluid of dairy goat (Capra hircus).</title>
        <authorList>
            <person name="Poothong S."/>
            <person name="Nuengjamnong C."/>
            <person name="Tanasupawat S."/>
        </authorList>
    </citation>
    <scope>NUCLEOTIDE SEQUENCE [LARGE SCALE GENOMIC DNA]</scope>
    <source>
        <strain evidence="9">mPRGC8</strain>
    </source>
</reference>
<evidence type="ECO:0000256" key="1">
    <source>
        <dbReference type="ARBA" id="ARBA00022679"/>
    </source>
</evidence>
<dbReference type="Gene3D" id="3.40.50.10240">
    <property type="entry name" value="Thiamin pyrophosphokinase, catalytic domain"/>
    <property type="match status" value="1"/>
</dbReference>
<evidence type="ECO:0000256" key="3">
    <source>
        <dbReference type="ARBA" id="ARBA00022777"/>
    </source>
</evidence>
<dbReference type="EC" id="2.7.6.2" evidence="5"/>
<evidence type="ECO:0000256" key="4">
    <source>
        <dbReference type="ARBA" id="ARBA00022840"/>
    </source>
</evidence>
<dbReference type="NCBIfam" id="TIGR01378">
    <property type="entry name" value="thi_PPkinase"/>
    <property type="match status" value="1"/>
</dbReference>
<evidence type="ECO:0000313" key="9">
    <source>
        <dbReference type="Proteomes" id="UP000322783"/>
    </source>
</evidence>
<feature type="domain" description="Thiamin pyrophosphokinase catalytic" evidence="6">
    <location>
        <begin position="52"/>
        <end position="140"/>
    </location>
</feature>
<dbReference type="CDD" id="cd07995">
    <property type="entry name" value="TPK"/>
    <property type="match status" value="1"/>
</dbReference>
<keyword evidence="3 8" id="KW-0418">Kinase</keyword>
<dbReference type="Proteomes" id="UP000322783">
    <property type="component" value="Unassembled WGS sequence"/>
</dbReference>
<evidence type="ECO:0000259" key="6">
    <source>
        <dbReference type="Pfam" id="PF04263"/>
    </source>
</evidence>
<dbReference type="PANTHER" id="PTHR41299">
    <property type="entry name" value="THIAMINE PYROPHOSPHOKINASE"/>
    <property type="match status" value="1"/>
</dbReference>
<accession>A0A5D6WMW3</accession>
<dbReference type="InterPro" id="IPR006282">
    <property type="entry name" value="Thi_PPkinase"/>
</dbReference>
<dbReference type="InterPro" id="IPR007371">
    <property type="entry name" value="TPK_catalytic"/>
</dbReference>
<feature type="domain" description="Thiamin pyrophosphokinase thiamin-binding" evidence="7">
    <location>
        <begin position="173"/>
        <end position="229"/>
    </location>
</feature>
<evidence type="ECO:0000256" key="2">
    <source>
        <dbReference type="ARBA" id="ARBA00022741"/>
    </source>
</evidence>
<keyword evidence="2" id="KW-0547">Nucleotide-binding</keyword>
<dbReference type="InterPro" id="IPR036759">
    <property type="entry name" value="TPK_catalytic_sf"/>
</dbReference>
<dbReference type="InterPro" id="IPR053149">
    <property type="entry name" value="TPK"/>
</dbReference>
<evidence type="ECO:0000259" key="7">
    <source>
        <dbReference type="Pfam" id="PF04265"/>
    </source>
</evidence>
<sequence length="238" mass="25499">MSQTSSLQLSFPQLTATYPAQSAAAPWLLITGGRPPQAAWLRKLHGFARCWAADHGIDTCQKDGRLPDCLLGDGDSASTAAWQWAAAQDIPICKFPTAKDLTDTQLALTMMQAEGAPFIVLTGAFGGRFDHAFSTIFSAANAGIPCCLIDESEALFYVTADMSIQLTCQMRPKAISLLPFTGTCTGVNIDNVRWPLAGATLSQRQPNAVSNELLTGQNELTVSIASGILGVYCYWGKY</sequence>
<keyword evidence="4" id="KW-0067">ATP-binding</keyword>
<dbReference type="AlphaFoldDB" id="A0A5D6WMW3"/>
<dbReference type="GO" id="GO:0030975">
    <property type="term" value="F:thiamine binding"/>
    <property type="evidence" value="ECO:0007669"/>
    <property type="project" value="InterPro"/>
</dbReference>
<dbReference type="PANTHER" id="PTHR41299:SF1">
    <property type="entry name" value="THIAMINE PYROPHOSPHOKINASE"/>
    <property type="match status" value="1"/>
</dbReference>
<dbReference type="GO" id="GO:0004788">
    <property type="term" value="F:thiamine diphosphokinase activity"/>
    <property type="evidence" value="ECO:0007669"/>
    <property type="project" value="UniProtKB-UniRule"/>
</dbReference>
<dbReference type="InterPro" id="IPR007373">
    <property type="entry name" value="Thiamin_PyroPKinase_B1-bd"/>
</dbReference>
<dbReference type="EMBL" id="VTOZ01000015">
    <property type="protein sequence ID" value="TYZ28439.1"/>
    <property type="molecule type" value="Genomic_DNA"/>
</dbReference>
<dbReference type="Pfam" id="PF04263">
    <property type="entry name" value="TPK_catalytic"/>
    <property type="match status" value="1"/>
</dbReference>
<evidence type="ECO:0000313" key="8">
    <source>
        <dbReference type="EMBL" id="TYZ28439.1"/>
    </source>
</evidence>
<keyword evidence="9" id="KW-1185">Reference proteome</keyword>
<comment type="caution">
    <text evidence="8">The sequence shown here is derived from an EMBL/GenBank/DDBJ whole genome shotgun (WGS) entry which is preliminary data.</text>
</comment>
<proteinExistence type="predicted"/>
<name>A0A5D6WMW3_9FIRM</name>
<dbReference type="SUPFAM" id="SSF63999">
    <property type="entry name" value="Thiamin pyrophosphokinase, catalytic domain"/>
    <property type="match status" value="1"/>
</dbReference>
<dbReference type="Pfam" id="PF04265">
    <property type="entry name" value="TPK_B1_binding"/>
    <property type="match status" value="1"/>
</dbReference>
<keyword evidence="1 8" id="KW-0808">Transferase</keyword>
<dbReference type="GO" id="GO:0009229">
    <property type="term" value="P:thiamine diphosphate biosynthetic process"/>
    <property type="evidence" value="ECO:0007669"/>
    <property type="project" value="InterPro"/>
</dbReference>
<dbReference type="RefSeq" id="WP_149189235.1">
    <property type="nucleotide sequence ID" value="NZ_VTOZ01000015.1"/>
</dbReference>
<protein>
    <recommendedName>
        <fullName evidence="5">Thiamine diphosphokinase</fullName>
        <ecNumber evidence="5">2.7.6.2</ecNumber>
    </recommendedName>
</protein>
<organism evidence="8 9">
    <name type="scientific">Selenomonas caprae</name>
    <dbReference type="NCBI Taxonomy" id="2606905"/>
    <lineage>
        <taxon>Bacteria</taxon>
        <taxon>Bacillati</taxon>
        <taxon>Bacillota</taxon>
        <taxon>Negativicutes</taxon>
        <taxon>Selenomonadales</taxon>
        <taxon>Selenomonadaceae</taxon>
        <taxon>Selenomonas</taxon>
    </lineage>
</organism>
<dbReference type="GO" id="GO:0016301">
    <property type="term" value="F:kinase activity"/>
    <property type="evidence" value="ECO:0007669"/>
    <property type="project" value="UniProtKB-KW"/>
</dbReference>
<dbReference type="SUPFAM" id="SSF63862">
    <property type="entry name" value="Thiamin pyrophosphokinase, substrate-binding domain"/>
    <property type="match status" value="1"/>
</dbReference>
<gene>
    <name evidence="8" type="ORF">FZ041_08290</name>
</gene>